<evidence type="ECO:0000313" key="13">
    <source>
        <dbReference type="Proteomes" id="UP000219072"/>
    </source>
</evidence>
<keyword evidence="2" id="KW-0813">Transport</keyword>
<keyword evidence="8" id="KW-0406">Ion transport</keyword>
<protein>
    <submittedName>
        <fullName evidence="12">Iron complex transport system ATP-binding protein</fullName>
    </submittedName>
</protein>
<evidence type="ECO:0000256" key="8">
    <source>
        <dbReference type="ARBA" id="ARBA00023065"/>
    </source>
</evidence>
<dbReference type="GO" id="GO:0005524">
    <property type="term" value="F:ATP binding"/>
    <property type="evidence" value="ECO:0007669"/>
    <property type="project" value="UniProtKB-KW"/>
</dbReference>
<accession>A0A286E0F4</accession>
<dbReference type="SUPFAM" id="SSF52540">
    <property type="entry name" value="P-loop containing nucleoside triphosphate hydrolases"/>
    <property type="match status" value="1"/>
</dbReference>
<name>A0A286E0F4_9ACTN</name>
<evidence type="ECO:0000256" key="7">
    <source>
        <dbReference type="ARBA" id="ARBA00023004"/>
    </source>
</evidence>
<keyword evidence="6 12" id="KW-0067">ATP-binding</keyword>
<gene>
    <name evidence="12" type="ORF">SAMN06297387_116121</name>
</gene>
<dbReference type="PROSITE" id="PS50893">
    <property type="entry name" value="ABC_TRANSPORTER_2"/>
    <property type="match status" value="1"/>
</dbReference>
<dbReference type="InterPro" id="IPR003593">
    <property type="entry name" value="AAA+_ATPase"/>
</dbReference>
<dbReference type="Proteomes" id="UP000219072">
    <property type="component" value="Unassembled WGS sequence"/>
</dbReference>
<keyword evidence="4" id="KW-0410">Iron transport</keyword>
<keyword evidence="3" id="KW-1003">Cell membrane</keyword>
<evidence type="ECO:0000256" key="1">
    <source>
        <dbReference type="ARBA" id="ARBA00004202"/>
    </source>
</evidence>
<sequence length="284" mass="30842">MKGTPQPDRPAEGRADAPGLSARELRVGYGARDVLPGLDFDVPDAELTVVIGPNACGKSTLLHALARLHAARGGSVLLDGKDIRRYGAKELARRVGLLPQSSTAPDGITVHDLVSRGRYPHQSVLRGWSREDARAVENALRATGVLDLAHRRVDQLSGGQRQRVWIAMAVAQETPLLLLDEPTTFLDIGHQVEVLRLMRELREAGRTVVAVLHEINHAARYATHLVAMREGRIIARGDPREIVTPELIGTMFGLTARVLVDEVTGAPVVVPDEPIRTARPSSAR</sequence>
<feature type="region of interest" description="Disordered" evidence="10">
    <location>
        <begin position="1"/>
        <end position="20"/>
    </location>
</feature>
<dbReference type="AlphaFoldDB" id="A0A286E0F4"/>
<dbReference type="GO" id="GO:0005886">
    <property type="term" value="C:plasma membrane"/>
    <property type="evidence" value="ECO:0007669"/>
    <property type="project" value="UniProtKB-SubCell"/>
</dbReference>
<evidence type="ECO:0000259" key="11">
    <source>
        <dbReference type="PROSITE" id="PS50893"/>
    </source>
</evidence>
<dbReference type="InterPro" id="IPR017871">
    <property type="entry name" value="ABC_transporter-like_CS"/>
</dbReference>
<dbReference type="GO" id="GO:0016887">
    <property type="term" value="F:ATP hydrolysis activity"/>
    <property type="evidence" value="ECO:0007669"/>
    <property type="project" value="InterPro"/>
</dbReference>
<dbReference type="OrthoDB" id="4318785at2"/>
<reference evidence="12 13" key="1">
    <citation type="submission" date="2017-09" db="EMBL/GenBank/DDBJ databases">
        <authorList>
            <person name="Ehlers B."/>
            <person name="Leendertz F.H."/>
        </authorList>
    </citation>
    <scope>NUCLEOTIDE SEQUENCE [LARGE SCALE GENOMIC DNA]</scope>
    <source>
        <strain evidence="12 13">CGMCC 4.7095</strain>
    </source>
</reference>
<dbReference type="PANTHER" id="PTHR42771">
    <property type="entry name" value="IRON(3+)-HYDROXAMATE IMPORT ATP-BINDING PROTEIN FHUC"/>
    <property type="match status" value="1"/>
</dbReference>
<keyword evidence="9" id="KW-0472">Membrane</keyword>
<keyword evidence="5" id="KW-0547">Nucleotide-binding</keyword>
<evidence type="ECO:0000256" key="3">
    <source>
        <dbReference type="ARBA" id="ARBA00022475"/>
    </source>
</evidence>
<dbReference type="RefSeq" id="WP_097232828.1">
    <property type="nucleotide sequence ID" value="NZ_OCNE01000016.1"/>
</dbReference>
<dbReference type="PROSITE" id="PS00211">
    <property type="entry name" value="ABC_TRANSPORTER_1"/>
    <property type="match status" value="1"/>
</dbReference>
<evidence type="ECO:0000256" key="9">
    <source>
        <dbReference type="ARBA" id="ARBA00023136"/>
    </source>
</evidence>
<proteinExistence type="predicted"/>
<keyword evidence="13" id="KW-1185">Reference proteome</keyword>
<dbReference type="Gene3D" id="3.40.50.300">
    <property type="entry name" value="P-loop containing nucleotide triphosphate hydrolases"/>
    <property type="match status" value="1"/>
</dbReference>
<dbReference type="Pfam" id="PF00005">
    <property type="entry name" value="ABC_tran"/>
    <property type="match status" value="1"/>
</dbReference>
<dbReference type="PANTHER" id="PTHR42771:SF2">
    <property type="entry name" value="IRON(3+)-HYDROXAMATE IMPORT ATP-BINDING PROTEIN FHUC"/>
    <property type="match status" value="1"/>
</dbReference>
<dbReference type="InterPro" id="IPR003439">
    <property type="entry name" value="ABC_transporter-like_ATP-bd"/>
</dbReference>
<evidence type="ECO:0000256" key="4">
    <source>
        <dbReference type="ARBA" id="ARBA00022496"/>
    </source>
</evidence>
<dbReference type="SMART" id="SM00382">
    <property type="entry name" value="AAA"/>
    <property type="match status" value="1"/>
</dbReference>
<evidence type="ECO:0000256" key="6">
    <source>
        <dbReference type="ARBA" id="ARBA00022840"/>
    </source>
</evidence>
<keyword evidence="7" id="KW-0408">Iron</keyword>
<feature type="domain" description="ABC transporter" evidence="11">
    <location>
        <begin position="20"/>
        <end position="255"/>
    </location>
</feature>
<comment type="subcellular location">
    <subcellularLocation>
        <location evidence="1">Cell membrane</location>
        <topology evidence="1">Peripheral membrane protein</topology>
    </subcellularLocation>
</comment>
<evidence type="ECO:0000256" key="2">
    <source>
        <dbReference type="ARBA" id="ARBA00022448"/>
    </source>
</evidence>
<evidence type="ECO:0000256" key="5">
    <source>
        <dbReference type="ARBA" id="ARBA00022741"/>
    </source>
</evidence>
<evidence type="ECO:0000313" key="12">
    <source>
        <dbReference type="EMBL" id="SOD64397.1"/>
    </source>
</evidence>
<dbReference type="GO" id="GO:0006826">
    <property type="term" value="P:iron ion transport"/>
    <property type="evidence" value="ECO:0007669"/>
    <property type="project" value="UniProtKB-KW"/>
</dbReference>
<dbReference type="InterPro" id="IPR027417">
    <property type="entry name" value="P-loop_NTPase"/>
</dbReference>
<dbReference type="InterPro" id="IPR051535">
    <property type="entry name" value="Siderophore_ABC-ATPase"/>
</dbReference>
<dbReference type="CDD" id="cd03214">
    <property type="entry name" value="ABC_Iron-Siderophores_B12_Hemin"/>
    <property type="match status" value="1"/>
</dbReference>
<evidence type="ECO:0000256" key="10">
    <source>
        <dbReference type="SAM" id="MobiDB-lite"/>
    </source>
</evidence>
<dbReference type="EMBL" id="OCNE01000016">
    <property type="protein sequence ID" value="SOD64397.1"/>
    <property type="molecule type" value="Genomic_DNA"/>
</dbReference>
<organism evidence="12 13">
    <name type="scientific">Streptomyces zhaozhouensis</name>
    <dbReference type="NCBI Taxonomy" id="1300267"/>
    <lineage>
        <taxon>Bacteria</taxon>
        <taxon>Bacillati</taxon>
        <taxon>Actinomycetota</taxon>
        <taxon>Actinomycetes</taxon>
        <taxon>Kitasatosporales</taxon>
        <taxon>Streptomycetaceae</taxon>
        <taxon>Streptomyces</taxon>
    </lineage>
</organism>
<dbReference type="FunFam" id="3.40.50.300:FF:000134">
    <property type="entry name" value="Iron-enterobactin ABC transporter ATP-binding protein"/>
    <property type="match status" value="1"/>
</dbReference>